<comment type="similarity">
    <text evidence="4">Belongs to the MqnA/MqnD family. MqnD subfamily.</text>
</comment>
<dbReference type="GO" id="GO:0009234">
    <property type="term" value="P:menaquinone biosynthetic process"/>
    <property type="evidence" value="ECO:0007669"/>
    <property type="project" value="UniProtKB-UniRule"/>
</dbReference>
<comment type="pathway">
    <text evidence="1 4">Quinol/quinone metabolism; menaquinone biosynthesis.</text>
</comment>
<dbReference type="Proteomes" id="UP000249746">
    <property type="component" value="Unassembled WGS sequence"/>
</dbReference>
<comment type="caution">
    <text evidence="5">The sequence shown here is derived from an EMBL/GenBank/DDBJ whole genome shotgun (WGS) entry which is preliminary data.</text>
</comment>
<evidence type="ECO:0000313" key="6">
    <source>
        <dbReference type="Proteomes" id="UP000249746"/>
    </source>
</evidence>
<name>A0A2W6MWE2_9HELI</name>
<dbReference type="HAMAP" id="MF_00996">
    <property type="entry name" value="MqnD"/>
    <property type="match status" value="1"/>
</dbReference>
<keyword evidence="3 4" id="KW-0456">Lyase</keyword>
<protein>
    <recommendedName>
        <fullName evidence="4">1,4-dihydroxy-6-naphtoate synthase</fullName>
        <ecNumber evidence="4">4.1.99.29</ecNumber>
    </recommendedName>
    <alternativeName>
        <fullName evidence="4">Menaquinone biosynthetic enzyme MqnD</fullName>
    </alternativeName>
</protein>
<dbReference type="AlphaFoldDB" id="A0A2W6MWE2"/>
<reference evidence="5 6" key="1">
    <citation type="submission" date="2017-03" db="EMBL/GenBank/DDBJ databases">
        <title>Genomic and clinical evidence uncovers the enterohepatic species Helicobacter valdiviensis as a potential human intestinal pathogen.</title>
        <authorList>
            <person name="Fresia P."/>
            <person name="Jara R."/>
            <person name="Sierra R."/>
            <person name="Ferres I."/>
            <person name="Greif G."/>
            <person name="Iraola G."/>
            <person name="Collado L."/>
        </authorList>
    </citation>
    <scope>NUCLEOTIDE SEQUENCE [LARGE SCALE GENOMIC DNA]</scope>
    <source>
        <strain evidence="5 6">WBE14</strain>
    </source>
</reference>
<gene>
    <name evidence="4" type="primary">mqnD</name>
    <name evidence="5" type="ORF">B6S12_04320</name>
</gene>
<dbReference type="InterPro" id="IPR003773">
    <property type="entry name" value="Menaquinone_biosynth"/>
</dbReference>
<comment type="caution">
    <text evidence="4">Lacks conserved residue(s) required for the propagation of feature annotation.</text>
</comment>
<evidence type="ECO:0000256" key="3">
    <source>
        <dbReference type="ARBA" id="ARBA00023239"/>
    </source>
</evidence>
<dbReference type="RefSeq" id="WP_111229588.1">
    <property type="nucleotide sequence ID" value="NZ_NBIU01000009.1"/>
</dbReference>
<dbReference type="EC" id="4.1.99.29" evidence="4"/>
<dbReference type="PANTHER" id="PTHR37167:SF1">
    <property type="entry name" value="1,4-DIHYDROXY-6-NAPHTOATE SYNTHASE"/>
    <property type="match status" value="1"/>
</dbReference>
<proteinExistence type="inferred from homology"/>
<dbReference type="Pfam" id="PF02621">
    <property type="entry name" value="VitK2_biosynth"/>
    <property type="match status" value="1"/>
</dbReference>
<dbReference type="InterPro" id="IPR030869">
    <property type="entry name" value="MqnD"/>
</dbReference>
<dbReference type="UniPathway" id="UPA00079"/>
<evidence type="ECO:0000256" key="1">
    <source>
        <dbReference type="ARBA" id="ARBA00004863"/>
    </source>
</evidence>
<dbReference type="Gene3D" id="3.40.190.10">
    <property type="entry name" value="Periplasmic binding protein-like II"/>
    <property type="match status" value="2"/>
</dbReference>
<keyword evidence="6" id="KW-1185">Reference proteome</keyword>
<sequence length="287" mass="32630">MKKIINLGHSPDADDIFMYYAIAFGWVGGDINFHNQALDIQTLNKMALENLLDISAISFATYPLLFKEQALLRTGVSFGNGYGPKLVKKRTKTLKKNFKVALSGEHTTNALLFKIAYPEARIIYKNFLEIEKAILEDEVDAGVLIHESILNFDESLEVEREIWDIWCELNKEELPLPLGGMCILRSIPLSLAIRLEDILTKAVEVALKNKPLLSKMLLERNLIRVDAKILNHYLNLYANEDSKTLSSIQIKALDSLFKIGYEKGIYPQIIHTQDCFIPKEYASLRTI</sequence>
<accession>A0A2W6MWE2</accession>
<dbReference type="SUPFAM" id="SSF53850">
    <property type="entry name" value="Periplasmic binding protein-like II"/>
    <property type="match status" value="1"/>
</dbReference>
<feature type="active site" description="Proton acceptor" evidence="4">
    <location>
        <position position="146"/>
    </location>
</feature>
<evidence type="ECO:0000256" key="4">
    <source>
        <dbReference type="HAMAP-Rule" id="MF_00996"/>
    </source>
</evidence>
<dbReference type="EMBL" id="NBIU01000009">
    <property type="protein sequence ID" value="PZT48289.1"/>
    <property type="molecule type" value="Genomic_DNA"/>
</dbReference>
<evidence type="ECO:0000256" key="2">
    <source>
        <dbReference type="ARBA" id="ARBA00022428"/>
    </source>
</evidence>
<evidence type="ECO:0000313" key="5">
    <source>
        <dbReference type="EMBL" id="PZT48289.1"/>
    </source>
</evidence>
<keyword evidence="2 4" id="KW-0474">Menaquinone biosynthesis</keyword>
<dbReference type="GO" id="GO:0016830">
    <property type="term" value="F:carbon-carbon lyase activity"/>
    <property type="evidence" value="ECO:0007669"/>
    <property type="project" value="UniProtKB-UniRule"/>
</dbReference>
<dbReference type="OrthoDB" id="9809439at2"/>
<comment type="function">
    <text evidence="4">Catalyzes the conversion of cyclic dehypoxanthine futalosine (cyclic DHFL) into 1,4-dihydroxy-6-naphthoate, a step in the biosynthesis of menaquinone (MK, vitamin K2).</text>
</comment>
<organism evidence="5 6">
    <name type="scientific">Helicobacter valdiviensis</name>
    <dbReference type="NCBI Taxonomy" id="1458358"/>
    <lineage>
        <taxon>Bacteria</taxon>
        <taxon>Pseudomonadati</taxon>
        <taxon>Campylobacterota</taxon>
        <taxon>Epsilonproteobacteria</taxon>
        <taxon>Campylobacterales</taxon>
        <taxon>Helicobacteraceae</taxon>
        <taxon>Helicobacter</taxon>
    </lineage>
</organism>
<dbReference type="PANTHER" id="PTHR37167">
    <property type="entry name" value="1,4-DIHYDROXY-6-NAPHTOATE SYNTHASE"/>
    <property type="match status" value="1"/>
</dbReference>
<comment type="catalytic activity">
    <reaction evidence="4">
        <text>cyclic dehypoxanthinylfutalosinate = 1,4-dihydroxy-6-naphthoate + dihydroxyacetone</text>
        <dbReference type="Rhea" id="RHEA:33087"/>
        <dbReference type="ChEBI" id="CHEBI:16016"/>
        <dbReference type="ChEBI" id="CHEBI:64254"/>
        <dbReference type="ChEBI" id="CHEBI:64270"/>
        <dbReference type="EC" id="4.1.99.29"/>
    </reaction>
</comment>